<dbReference type="Proteomes" id="UP000503540">
    <property type="component" value="Chromosome"/>
</dbReference>
<sequence length="322" mass="37283">MTVNPASEPRYKLSDAHFHLLNFIQADDGPERLIEVMDEAGVENIMVNGMGLCKKWSEWDPVEPSYYLDDDSRVYPYSVTDVLVHERLTSVDEEQQKRFHPFICGFDATDRNAVDHIKRMIQLYPGFWQGIGEVFARHDDLTALKYGEPGRADHIALHPVYDFAAEHGMPVSVHHDITSVWHHEGVIYLGELRRALEPHPHTTFIWCHAGVSRRLTVSRLPDVVRELLGEFPQLHLDLSWVVYDIQLVRHGRPNEEWLRLIEDFPDRFMIGSDTVSDTSQYVPTMTRYYLILDSLRPETAKKVGRDNFLRLLPSSRVKLDVV</sequence>
<feature type="domain" description="Amidohydrolase-related" evidence="1">
    <location>
        <begin position="91"/>
        <end position="312"/>
    </location>
</feature>
<evidence type="ECO:0000259" key="1">
    <source>
        <dbReference type="Pfam" id="PF04909"/>
    </source>
</evidence>
<dbReference type="RefSeq" id="WP_167476541.1">
    <property type="nucleotide sequence ID" value="NZ_CP046172.1"/>
</dbReference>
<dbReference type="SUPFAM" id="SSF51556">
    <property type="entry name" value="Metallo-dependent hydrolases"/>
    <property type="match status" value="1"/>
</dbReference>
<gene>
    <name evidence="2" type="ORF">F5544_31230</name>
</gene>
<dbReference type="EMBL" id="CP046172">
    <property type="protein sequence ID" value="QIS14088.1"/>
    <property type="molecule type" value="Genomic_DNA"/>
</dbReference>
<proteinExistence type="predicted"/>
<keyword evidence="2" id="KW-0378">Hydrolase</keyword>
<evidence type="ECO:0000313" key="2">
    <source>
        <dbReference type="EMBL" id="QIS14088.1"/>
    </source>
</evidence>
<accession>A0A6G9YLK7</accession>
<organism evidence="2 3">
    <name type="scientific">Nocardia arthritidis</name>
    <dbReference type="NCBI Taxonomy" id="228602"/>
    <lineage>
        <taxon>Bacteria</taxon>
        <taxon>Bacillati</taxon>
        <taxon>Actinomycetota</taxon>
        <taxon>Actinomycetes</taxon>
        <taxon>Mycobacteriales</taxon>
        <taxon>Nocardiaceae</taxon>
        <taxon>Nocardia</taxon>
    </lineage>
</organism>
<reference evidence="2 3" key="1">
    <citation type="journal article" date="2019" name="ACS Chem. Biol.">
        <title>Identification and Mobilization of a Cryptic Antibiotic Biosynthesis Gene Locus from a Human-Pathogenic Nocardia Isolate.</title>
        <authorList>
            <person name="Herisse M."/>
            <person name="Ishida K."/>
            <person name="Porter J.L."/>
            <person name="Howden B."/>
            <person name="Hertweck C."/>
            <person name="Stinear T.P."/>
            <person name="Pidot S.J."/>
        </authorList>
    </citation>
    <scope>NUCLEOTIDE SEQUENCE [LARGE SCALE GENOMIC DNA]</scope>
    <source>
        <strain evidence="2 3">AUSMDU00012717</strain>
    </source>
</reference>
<dbReference type="Gene3D" id="3.20.20.140">
    <property type="entry name" value="Metal-dependent hydrolases"/>
    <property type="match status" value="1"/>
</dbReference>
<dbReference type="Pfam" id="PF04909">
    <property type="entry name" value="Amidohydro_2"/>
    <property type="match status" value="1"/>
</dbReference>
<evidence type="ECO:0000313" key="3">
    <source>
        <dbReference type="Proteomes" id="UP000503540"/>
    </source>
</evidence>
<dbReference type="GO" id="GO:0016787">
    <property type="term" value="F:hydrolase activity"/>
    <property type="evidence" value="ECO:0007669"/>
    <property type="project" value="UniProtKB-KW"/>
</dbReference>
<keyword evidence="3" id="KW-1185">Reference proteome</keyword>
<name>A0A6G9YLK7_9NOCA</name>
<dbReference type="InterPro" id="IPR006680">
    <property type="entry name" value="Amidohydro-rel"/>
</dbReference>
<dbReference type="KEGG" id="nah:F5544_31230"/>
<dbReference type="InterPro" id="IPR032466">
    <property type="entry name" value="Metal_Hydrolase"/>
</dbReference>
<protein>
    <submittedName>
        <fullName evidence="2">Amidohydrolase family protein</fullName>
    </submittedName>
</protein>
<dbReference type="AlphaFoldDB" id="A0A6G9YLK7"/>